<sequence>MHGEHSDSGCLFAFNYHTNEPMPPFDGQTRSQTSTWRFEGVVTPNWEVAEGDAADEATQADWKLHAIV</sequence>
<gene>
    <name evidence="1" type="ORF">TeGR_g5212</name>
</gene>
<proteinExistence type="predicted"/>
<dbReference type="EMBL" id="BRYB01001462">
    <property type="protein sequence ID" value="GMI26196.1"/>
    <property type="molecule type" value="Genomic_DNA"/>
</dbReference>
<accession>A0ABQ6MHS7</accession>
<reference evidence="1 2" key="1">
    <citation type="journal article" date="2023" name="Commun. Biol.">
        <title>Genome analysis of Parmales, the sister group of diatoms, reveals the evolutionary specialization of diatoms from phago-mixotrophs to photoautotrophs.</title>
        <authorList>
            <person name="Ban H."/>
            <person name="Sato S."/>
            <person name="Yoshikawa S."/>
            <person name="Yamada K."/>
            <person name="Nakamura Y."/>
            <person name="Ichinomiya M."/>
            <person name="Sato N."/>
            <person name="Blanc-Mathieu R."/>
            <person name="Endo H."/>
            <person name="Kuwata A."/>
            <person name="Ogata H."/>
        </authorList>
    </citation>
    <scope>NUCLEOTIDE SEQUENCE [LARGE SCALE GENOMIC DNA]</scope>
</reference>
<dbReference type="Proteomes" id="UP001165060">
    <property type="component" value="Unassembled WGS sequence"/>
</dbReference>
<name>A0ABQ6MHS7_9STRA</name>
<evidence type="ECO:0000313" key="1">
    <source>
        <dbReference type="EMBL" id="GMI26196.1"/>
    </source>
</evidence>
<comment type="caution">
    <text evidence="1">The sequence shown here is derived from an EMBL/GenBank/DDBJ whole genome shotgun (WGS) entry which is preliminary data.</text>
</comment>
<organism evidence="1 2">
    <name type="scientific">Tetraparma gracilis</name>
    <dbReference type="NCBI Taxonomy" id="2962635"/>
    <lineage>
        <taxon>Eukaryota</taxon>
        <taxon>Sar</taxon>
        <taxon>Stramenopiles</taxon>
        <taxon>Ochrophyta</taxon>
        <taxon>Bolidophyceae</taxon>
        <taxon>Parmales</taxon>
        <taxon>Triparmaceae</taxon>
        <taxon>Tetraparma</taxon>
    </lineage>
</organism>
<evidence type="ECO:0000313" key="2">
    <source>
        <dbReference type="Proteomes" id="UP001165060"/>
    </source>
</evidence>
<keyword evidence="2" id="KW-1185">Reference proteome</keyword>
<protein>
    <submittedName>
        <fullName evidence="1">Uncharacterized protein</fullName>
    </submittedName>
</protein>